<dbReference type="InterPro" id="IPR036291">
    <property type="entry name" value="NAD(P)-bd_dom_sf"/>
</dbReference>
<keyword evidence="5" id="KW-0560">Oxidoreductase</keyword>
<dbReference type="Proteomes" id="UP000800235">
    <property type="component" value="Unassembled WGS sequence"/>
</dbReference>
<evidence type="ECO:0000256" key="1">
    <source>
        <dbReference type="ARBA" id="ARBA00001947"/>
    </source>
</evidence>
<keyword evidence="3" id="KW-0479">Metal-binding</keyword>
<dbReference type="SUPFAM" id="SSF51735">
    <property type="entry name" value="NAD(P)-binding Rossmann-fold domains"/>
    <property type="match status" value="1"/>
</dbReference>
<protein>
    <submittedName>
        <fullName evidence="8">GroES-like protein</fullName>
    </submittedName>
</protein>
<feature type="domain" description="Enoyl reductase (ER)" evidence="7">
    <location>
        <begin position="18"/>
        <end position="351"/>
    </location>
</feature>
<comment type="caution">
    <text evidence="8">The sequence shown here is derived from an EMBL/GenBank/DDBJ whole genome shotgun (WGS) entry which is preliminary data.</text>
</comment>
<dbReference type="PANTHER" id="PTHR42940">
    <property type="entry name" value="ALCOHOL DEHYDROGENASE 1-RELATED"/>
    <property type="match status" value="1"/>
</dbReference>
<dbReference type="Pfam" id="PF00107">
    <property type="entry name" value="ADH_zinc_N"/>
    <property type="match status" value="1"/>
</dbReference>
<sequence>MAPSLPDEMLACQVVEYNQPYEIHKVPTPRDPGPYDLIVKVVVASLCHTDGMVSAGDFKTKLPCTGSHEGAGTVIMTGSSVFTSDFKEGDRVMCGLKVHPCGKCNDCRGLEKYRQYCRNDDGIIGVTRDGAFAEYVLVDSRISAKLPMSVSFETAAPLACAGCTAWRGVLQSKLKSGQWLAVVGGGGGLGHLGTQFAKALGIKVIAIDARDEGLKLSEEAGADVTLDARKGDEYLIEQVQKVTGGDGTDATINVSDAKTAAATACAVTKMHGVMIQIAQPEQVCIPFHHFIFRDIRVEGSLICSPDEAKRMLDVVAKHKISVRTNPFQGLEKVPELVELAHSGKMSGKGIVVVDPQQIEEEKKSGVEMV</sequence>
<reference evidence="8" key="1">
    <citation type="journal article" date="2020" name="Stud. Mycol.">
        <title>101 Dothideomycetes genomes: a test case for predicting lifestyles and emergence of pathogens.</title>
        <authorList>
            <person name="Haridas S."/>
            <person name="Albert R."/>
            <person name="Binder M."/>
            <person name="Bloem J."/>
            <person name="Labutti K."/>
            <person name="Salamov A."/>
            <person name="Andreopoulos B."/>
            <person name="Baker S."/>
            <person name="Barry K."/>
            <person name="Bills G."/>
            <person name="Bluhm B."/>
            <person name="Cannon C."/>
            <person name="Castanera R."/>
            <person name="Culley D."/>
            <person name="Daum C."/>
            <person name="Ezra D."/>
            <person name="Gonzalez J."/>
            <person name="Henrissat B."/>
            <person name="Kuo A."/>
            <person name="Liang C."/>
            <person name="Lipzen A."/>
            <person name="Lutzoni F."/>
            <person name="Magnuson J."/>
            <person name="Mondo S."/>
            <person name="Nolan M."/>
            <person name="Ohm R."/>
            <person name="Pangilinan J."/>
            <person name="Park H.-J."/>
            <person name="Ramirez L."/>
            <person name="Alfaro M."/>
            <person name="Sun H."/>
            <person name="Tritt A."/>
            <person name="Yoshinaga Y."/>
            <person name="Zwiers L.-H."/>
            <person name="Turgeon B."/>
            <person name="Goodwin S."/>
            <person name="Spatafora J."/>
            <person name="Crous P."/>
            <person name="Grigoriev I."/>
        </authorList>
    </citation>
    <scope>NUCLEOTIDE SEQUENCE</scope>
    <source>
        <strain evidence="8">CBS 130266</strain>
    </source>
</reference>
<evidence type="ECO:0000313" key="8">
    <source>
        <dbReference type="EMBL" id="KAF2434969.1"/>
    </source>
</evidence>
<evidence type="ECO:0000313" key="9">
    <source>
        <dbReference type="Proteomes" id="UP000800235"/>
    </source>
</evidence>
<organism evidence="8 9">
    <name type="scientific">Tothia fuscella</name>
    <dbReference type="NCBI Taxonomy" id="1048955"/>
    <lineage>
        <taxon>Eukaryota</taxon>
        <taxon>Fungi</taxon>
        <taxon>Dikarya</taxon>
        <taxon>Ascomycota</taxon>
        <taxon>Pezizomycotina</taxon>
        <taxon>Dothideomycetes</taxon>
        <taxon>Pleosporomycetidae</taxon>
        <taxon>Venturiales</taxon>
        <taxon>Cylindrosympodiaceae</taxon>
        <taxon>Tothia</taxon>
    </lineage>
</organism>
<comment type="similarity">
    <text evidence="2">Belongs to the zinc-containing alcohol dehydrogenase family.</text>
</comment>
<dbReference type="Gene3D" id="3.40.50.720">
    <property type="entry name" value="NAD(P)-binding Rossmann-like Domain"/>
    <property type="match status" value="1"/>
</dbReference>
<dbReference type="InterPro" id="IPR020843">
    <property type="entry name" value="ER"/>
</dbReference>
<evidence type="ECO:0000256" key="6">
    <source>
        <dbReference type="ARBA" id="ARBA00023027"/>
    </source>
</evidence>
<dbReference type="GO" id="GO:0005737">
    <property type="term" value="C:cytoplasm"/>
    <property type="evidence" value="ECO:0007669"/>
    <property type="project" value="TreeGrafter"/>
</dbReference>
<gene>
    <name evidence="8" type="ORF">EJ08DRAFT_626233</name>
</gene>
<dbReference type="PANTHER" id="PTHR42940:SF8">
    <property type="entry name" value="VACUOLAR PROTEIN SORTING-ASSOCIATED PROTEIN 11"/>
    <property type="match status" value="1"/>
</dbReference>
<dbReference type="OrthoDB" id="256333at2759"/>
<dbReference type="SMART" id="SM00829">
    <property type="entry name" value="PKS_ER"/>
    <property type="match status" value="1"/>
</dbReference>
<dbReference type="FunFam" id="3.40.50.720:FF:000039">
    <property type="entry name" value="Alcohol dehydrogenase AdhP"/>
    <property type="match status" value="1"/>
</dbReference>
<accession>A0A9P4P1J4</accession>
<dbReference type="SUPFAM" id="SSF50129">
    <property type="entry name" value="GroES-like"/>
    <property type="match status" value="1"/>
</dbReference>
<keyword evidence="4" id="KW-0862">Zinc</keyword>
<evidence type="ECO:0000256" key="4">
    <source>
        <dbReference type="ARBA" id="ARBA00022833"/>
    </source>
</evidence>
<dbReference type="EMBL" id="MU007014">
    <property type="protein sequence ID" value="KAF2434969.1"/>
    <property type="molecule type" value="Genomic_DNA"/>
</dbReference>
<evidence type="ECO:0000256" key="2">
    <source>
        <dbReference type="ARBA" id="ARBA00008072"/>
    </source>
</evidence>
<evidence type="ECO:0000256" key="3">
    <source>
        <dbReference type="ARBA" id="ARBA00022723"/>
    </source>
</evidence>
<dbReference type="Pfam" id="PF08240">
    <property type="entry name" value="ADH_N"/>
    <property type="match status" value="1"/>
</dbReference>
<dbReference type="AlphaFoldDB" id="A0A9P4P1J4"/>
<dbReference type="GO" id="GO:0004022">
    <property type="term" value="F:alcohol dehydrogenase (NAD+) activity"/>
    <property type="evidence" value="ECO:0007669"/>
    <property type="project" value="TreeGrafter"/>
</dbReference>
<name>A0A9P4P1J4_9PEZI</name>
<keyword evidence="6" id="KW-0520">NAD</keyword>
<dbReference type="Gene3D" id="3.90.180.10">
    <property type="entry name" value="Medium-chain alcohol dehydrogenases, catalytic domain"/>
    <property type="match status" value="1"/>
</dbReference>
<dbReference type="InterPro" id="IPR013149">
    <property type="entry name" value="ADH-like_C"/>
</dbReference>
<comment type="cofactor">
    <cofactor evidence="1">
        <name>Zn(2+)</name>
        <dbReference type="ChEBI" id="CHEBI:29105"/>
    </cofactor>
</comment>
<keyword evidence="9" id="KW-1185">Reference proteome</keyword>
<dbReference type="InterPro" id="IPR013154">
    <property type="entry name" value="ADH-like_N"/>
</dbReference>
<dbReference type="InterPro" id="IPR011032">
    <property type="entry name" value="GroES-like_sf"/>
</dbReference>
<evidence type="ECO:0000256" key="5">
    <source>
        <dbReference type="ARBA" id="ARBA00023002"/>
    </source>
</evidence>
<evidence type="ECO:0000259" key="7">
    <source>
        <dbReference type="SMART" id="SM00829"/>
    </source>
</evidence>
<proteinExistence type="inferred from homology"/>
<dbReference type="GO" id="GO:0046872">
    <property type="term" value="F:metal ion binding"/>
    <property type="evidence" value="ECO:0007669"/>
    <property type="project" value="UniProtKB-KW"/>
</dbReference>